<dbReference type="AlphaFoldDB" id="A0AAV2I1F3"/>
<accession>A0AAV2I1F3</accession>
<evidence type="ECO:0000256" key="2">
    <source>
        <dbReference type="ARBA" id="ARBA00022614"/>
    </source>
</evidence>
<evidence type="ECO:0000313" key="5">
    <source>
        <dbReference type="EMBL" id="CAL1538470.1"/>
    </source>
</evidence>
<dbReference type="PANTHER" id="PTHR24113:SF12">
    <property type="entry name" value="RAN GTPASE-ACTIVATING PROTEIN 1"/>
    <property type="match status" value="1"/>
</dbReference>
<dbReference type="SUPFAM" id="SSF52047">
    <property type="entry name" value="RNI-like"/>
    <property type="match status" value="1"/>
</dbReference>
<keyword evidence="6" id="KW-1185">Reference proteome</keyword>
<name>A0AAV2I1F3_LYMST</name>
<keyword evidence="1" id="KW-0343">GTPase activation</keyword>
<evidence type="ECO:0000313" key="6">
    <source>
        <dbReference type="Proteomes" id="UP001497497"/>
    </source>
</evidence>
<dbReference type="GO" id="GO:0005096">
    <property type="term" value="F:GTPase activator activity"/>
    <property type="evidence" value="ECO:0007669"/>
    <property type="project" value="UniProtKB-KW"/>
</dbReference>
<proteinExistence type="predicted"/>
<dbReference type="SMART" id="SM00368">
    <property type="entry name" value="LRR_RI"/>
    <property type="match status" value="5"/>
</dbReference>
<feature type="non-terminal residue" evidence="5">
    <location>
        <position position="1"/>
    </location>
</feature>
<dbReference type="Pfam" id="PF13516">
    <property type="entry name" value="LRR_6"/>
    <property type="match status" value="2"/>
</dbReference>
<dbReference type="GO" id="GO:0006913">
    <property type="term" value="P:nucleocytoplasmic transport"/>
    <property type="evidence" value="ECO:0007669"/>
    <property type="project" value="TreeGrafter"/>
</dbReference>
<dbReference type="Proteomes" id="UP001497497">
    <property type="component" value="Unassembled WGS sequence"/>
</dbReference>
<dbReference type="EMBL" id="CAXITT010000300">
    <property type="protein sequence ID" value="CAL1538470.1"/>
    <property type="molecule type" value="Genomic_DNA"/>
</dbReference>
<evidence type="ECO:0000256" key="4">
    <source>
        <dbReference type="SAM" id="MobiDB-lite"/>
    </source>
</evidence>
<dbReference type="Gene3D" id="3.80.10.10">
    <property type="entry name" value="Ribonuclease Inhibitor"/>
    <property type="match status" value="2"/>
</dbReference>
<dbReference type="PANTHER" id="PTHR24113">
    <property type="entry name" value="RAN GTPASE-ACTIVATING PROTEIN 1"/>
    <property type="match status" value="1"/>
</dbReference>
<evidence type="ECO:0000256" key="3">
    <source>
        <dbReference type="ARBA" id="ARBA00022737"/>
    </source>
</evidence>
<comment type="caution">
    <text evidence="5">The sequence shown here is derived from an EMBL/GenBank/DDBJ whole genome shotgun (WGS) entry which is preliminary data.</text>
</comment>
<dbReference type="InterPro" id="IPR001611">
    <property type="entry name" value="Leu-rich_rpt"/>
</dbReference>
<keyword evidence="2" id="KW-0433">Leucine-rich repeat</keyword>
<dbReference type="InterPro" id="IPR027038">
    <property type="entry name" value="RanGap"/>
</dbReference>
<dbReference type="GO" id="GO:0005634">
    <property type="term" value="C:nucleus"/>
    <property type="evidence" value="ECO:0007669"/>
    <property type="project" value="TreeGrafter"/>
</dbReference>
<sequence>GNFKEGISTISHSTPDPIAAPEPPEPRAGSILPELQKAQQIVDIKGVLLTKSQIDESVMFLLNKQAMDQMHFVNCGLHDKDLHVLGTAVRKSPANPVVLNFSFNPLTVNCVDDLLALAKDKPSIEAILLQGTHLGDEGIQKLVDGLLKQHREKFNKDGDVAEATITSSDSVDFDNVKELHELDLTKSGIGDKGVKALCTLIRSDMAIDTLNLSLNKGITLEGWKELSQAIQKTRHLETLTLDHNHIGNEGIEELTKGLFENTSILALDLNNIGITDQGGKFIIELLKRNTSILEINLAG</sequence>
<gene>
    <name evidence="5" type="ORF">GSLYS_00012291001</name>
</gene>
<feature type="non-terminal residue" evidence="5">
    <location>
        <position position="299"/>
    </location>
</feature>
<protein>
    <submittedName>
        <fullName evidence="5">Uncharacterized protein</fullName>
    </submittedName>
</protein>
<keyword evidence="3" id="KW-0677">Repeat</keyword>
<dbReference type="InterPro" id="IPR032675">
    <property type="entry name" value="LRR_dom_sf"/>
</dbReference>
<dbReference type="PROSITE" id="PS51450">
    <property type="entry name" value="LRR"/>
    <property type="match status" value="1"/>
</dbReference>
<dbReference type="GO" id="GO:0031267">
    <property type="term" value="F:small GTPase binding"/>
    <property type="evidence" value="ECO:0007669"/>
    <property type="project" value="TreeGrafter"/>
</dbReference>
<feature type="region of interest" description="Disordered" evidence="4">
    <location>
        <begin position="1"/>
        <end position="29"/>
    </location>
</feature>
<organism evidence="5 6">
    <name type="scientific">Lymnaea stagnalis</name>
    <name type="common">Great pond snail</name>
    <name type="synonym">Helix stagnalis</name>
    <dbReference type="NCBI Taxonomy" id="6523"/>
    <lineage>
        <taxon>Eukaryota</taxon>
        <taxon>Metazoa</taxon>
        <taxon>Spiralia</taxon>
        <taxon>Lophotrochozoa</taxon>
        <taxon>Mollusca</taxon>
        <taxon>Gastropoda</taxon>
        <taxon>Heterobranchia</taxon>
        <taxon>Euthyneura</taxon>
        <taxon>Panpulmonata</taxon>
        <taxon>Hygrophila</taxon>
        <taxon>Lymnaeoidea</taxon>
        <taxon>Lymnaeidae</taxon>
        <taxon>Lymnaea</taxon>
    </lineage>
</organism>
<evidence type="ECO:0000256" key="1">
    <source>
        <dbReference type="ARBA" id="ARBA00022468"/>
    </source>
</evidence>
<dbReference type="GO" id="GO:0048471">
    <property type="term" value="C:perinuclear region of cytoplasm"/>
    <property type="evidence" value="ECO:0007669"/>
    <property type="project" value="TreeGrafter"/>
</dbReference>
<reference evidence="5 6" key="1">
    <citation type="submission" date="2024-04" db="EMBL/GenBank/DDBJ databases">
        <authorList>
            <consortium name="Genoscope - CEA"/>
            <person name="William W."/>
        </authorList>
    </citation>
    <scope>NUCLEOTIDE SEQUENCE [LARGE SCALE GENOMIC DNA]</scope>
</reference>
<dbReference type="GO" id="GO:0005829">
    <property type="term" value="C:cytosol"/>
    <property type="evidence" value="ECO:0007669"/>
    <property type="project" value="TreeGrafter"/>
</dbReference>